<keyword evidence="6" id="KW-1185">Reference proteome</keyword>
<keyword evidence="2" id="KW-0963">Cytoplasm</keyword>
<dbReference type="PROSITE" id="PS50096">
    <property type="entry name" value="IQ"/>
    <property type="match status" value="3"/>
</dbReference>
<keyword evidence="4" id="KW-0112">Calmodulin-binding</keyword>
<proteinExistence type="predicted"/>
<evidence type="ECO:0000256" key="4">
    <source>
        <dbReference type="ARBA" id="ARBA00022860"/>
    </source>
</evidence>
<dbReference type="GO" id="GO:0051295">
    <property type="term" value="P:establishment of meiotic spindle localization"/>
    <property type="evidence" value="ECO:0007669"/>
    <property type="project" value="TreeGrafter"/>
</dbReference>
<dbReference type="InterPro" id="IPR027417">
    <property type="entry name" value="P-loop_NTPase"/>
</dbReference>
<evidence type="ECO:0000313" key="6">
    <source>
        <dbReference type="Proteomes" id="UP001209878"/>
    </source>
</evidence>
<dbReference type="GO" id="GO:0000922">
    <property type="term" value="C:spindle pole"/>
    <property type="evidence" value="ECO:0007669"/>
    <property type="project" value="TreeGrafter"/>
</dbReference>
<evidence type="ECO:0000313" key="5">
    <source>
        <dbReference type="EMBL" id="KAK2162443.1"/>
    </source>
</evidence>
<sequence length="351" mass="42424">MATMVKLKVTQPNAKDDIFDLNNQAEDNRPREFSSAVKIQSWYRALRVRAYLKHLNKSAVEIQRHWRGFLGRKYYRHYLLTRAHQLKLQHYNNLATKIQRMWRGYFIRKYTFNFYSRKRYLEGLMVKNEIIRKELNNFAEQQEFLRQMKMEEADRQRTLKFAEHNHHLISTEVQPSIYNSPYKACPDEIEFHLHSVKPPATKRREKGEPQYDPAWRSYNLPPLQPLPPVNPKPQGPFRDPAEVQKQRYRPFNPSLRVETDFYSLQKARVKMREEEWVTRLFDDILQPFTHKVSYYEHLMHTDSKYGHLPYGREYFREEFPHRFLSTESFKLVVPPIPILDKLNKTYSKGEV</sequence>
<keyword evidence="3" id="KW-0677">Repeat</keyword>
<organism evidence="5 6">
    <name type="scientific">Ridgeia piscesae</name>
    <name type="common">Tubeworm</name>
    <dbReference type="NCBI Taxonomy" id="27915"/>
    <lineage>
        <taxon>Eukaryota</taxon>
        <taxon>Metazoa</taxon>
        <taxon>Spiralia</taxon>
        <taxon>Lophotrochozoa</taxon>
        <taxon>Annelida</taxon>
        <taxon>Polychaeta</taxon>
        <taxon>Sedentaria</taxon>
        <taxon>Canalipalpata</taxon>
        <taxon>Sabellida</taxon>
        <taxon>Siboglinidae</taxon>
        <taxon>Ridgeia</taxon>
    </lineage>
</organism>
<comment type="subcellular location">
    <subcellularLocation>
        <location evidence="1">Cytoplasm</location>
    </subcellularLocation>
</comment>
<dbReference type="GO" id="GO:0005516">
    <property type="term" value="F:calmodulin binding"/>
    <property type="evidence" value="ECO:0007669"/>
    <property type="project" value="UniProtKB-KW"/>
</dbReference>
<evidence type="ECO:0000256" key="3">
    <source>
        <dbReference type="ARBA" id="ARBA00022737"/>
    </source>
</evidence>
<reference evidence="5" key="1">
    <citation type="journal article" date="2023" name="Mol. Biol. Evol.">
        <title>Third-Generation Sequencing Reveals the Adaptive Role of the Epigenome in Three Deep-Sea Polychaetes.</title>
        <authorList>
            <person name="Perez M."/>
            <person name="Aroh O."/>
            <person name="Sun Y."/>
            <person name="Lan Y."/>
            <person name="Juniper S.K."/>
            <person name="Young C.R."/>
            <person name="Angers B."/>
            <person name="Qian P.Y."/>
        </authorList>
    </citation>
    <scope>NUCLEOTIDE SEQUENCE</scope>
    <source>
        <strain evidence="5">R07B-5</strain>
    </source>
</reference>
<dbReference type="GO" id="GO:0000278">
    <property type="term" value="P:mitotic cell cycle"/>
    <property type="evidence" value="ECO:0007669"/>
    <property type="project" value="TreeGrafter"/>
</dbReference>
<dbReference type="Proteomes" id="UP001209878">
    <property type="component" value="Unassembled WGS sequence"/>
</dbReference>
<dbReference type="EMBL" id="JAODUO010001521">
    <property type="protein sequence ID" value="KAK2162443.1"/>
    <property type="molecule type" value="Genomic_DNA"/>
</dbReference>
<dbReference type="GO" id="GO:0005737">
    <property type="term" value="C:cytoplasm"/>
    <property type="evidence" value="ECO:0007669"/>
    <property type="project" value="UniProtKB-SubCell"/>
</dbReference>
<dbReference type="PANTHER" id="PTHR22706:SF1">
    <property type="entry name" value="ASSEMBLY FACTOR FOR SPINDLE MICROTUBULES"/>
    <property type="match status" value="1"/>
</dbReference>
<gene>
    <name evidence="5" type="ORF">NP493_1522g00027</name>
</gene>
<accession>A0AAD9NBG1</accession>
<evidence type="ECO:0008006" key="7">
    <source>
        <dbReference type="Google" id="ProtNLM"/>
    </source>
</evidence>
<dbReference type="AlphaFoldDB" id="A0AAD9NBG1"/>
<evidence type="ECO:0000256" key="1">
    <source>
        <dbReference type="ARBA" id="ARBA00004496"/>
    </source>
</evidence>
<name>A0AAD9NBG1_RIDPI</name>
<dbReference type="Pfam" id="PF00612">
    <property type="entry name" value="IQ"/>
    <property type="match status" value="3"/>
</dbReference>
<dbReference type="InterPro" id="IPR000048">
    <property type="entry name" value="IQ_motif_EF-hand-BS"/>
</dbReference>
<protein>
    <recommendedName>
        <fullName evidence="7">Spermatogenesis-associated protein 17</fullName>
    </recommendedName>
</protein>
<dbReference type="SMART" id="SM00015">
    <property type="entry name" value="IQ"/>
    <property type="match status" value="3"/>
</dbReference>
<comment type="caution">
    <text evidence="5">The sequence shown here is derived from an EMBL/GenBank/DDBJ whole genome shotgun (WGS) entry which is preliminary data.</text>
</comment>
<dbReference type="PANTHER" id="PTHR22706">
    <property type="entry name" value="ASSEMBLY FACTOR FOR SPINDLE MICROTUBULES"/>
    <property type="match status" value="1"/>
</dbReference>
<evidence type="ECO:0000256" key="2">
    <source>
        <dbReference type="ARBA" id="ARBA00022490"/>
    </source>
</evidence>
<dbReference type="InterPro" id="IPR051185">
    <property type="entry name" value="ASPM"/>
</dbReference>
<dbReference type="Gene3D" id="1.20.5.190">
    <property type="match status" value="2"/>
</dbReference>
<dbReference type="SUPFAM" id="SSF52540">
    <property type="entry name" value="P-loop containing nucleoside triphosphate hydrolases"/>
    <property type="match status" value="1"/>
</dbReference>
<dbReference type="GO" id="GO:0007051">
    <property type="term" value="P:spindle organization"/>
    <property type="evidence" value="ECO:0007669"/>
    <property type="project" value="TreeGrafter"/>
</dbReference>